<feature type="compositionally biased region" description="Gly residues" evidence="1">
    <location>
        <begin position="48"/>
        <end position="62"/>
    </location>
</feature>
<organism evidence="2 3">
    <name type="scientific">Scylla paramamosain</name>
    <name type="common">Mud crab</name>
    <dbReference type="NCBI Taxonomy" id="85552"/>
    <lineage>
        <taxon>Eukaryota</taxon>
        <taxon>Metazoa</taxon>
        <taxon>Ecdysozoa</taxon>
        <taxon>Arthropoda</taxon>
        <taxon>Crustacea</taxon>
        <taxon>Multicrustacea</taxon>
        <taxon>Malacostraca</taxon>
        <taxon>Eumalacostraca</taxon>
        <taxon>Eucarida</taxon>
        <taxon>Decapoda</taxon>
        <taxon>Pleocyemata</taxon>
        <taxon>Brachyura</taxon>
        <taxon>Eubrachyura</taxon>
        <taxon>Portunoidea</taxon>
        <taxon>Portunidae</taxon>
        <taxon>Portuninae</taxon>
        <taxon>Scylla</taxon>
    </lineage>
</organism>
<feature type="region of interest" description="Disordered" evidence="1">
    <location>
        <begin position="202"/>
        <end position="258"/>
    </location>
</feature>
<accession>A0AAW0V1T9</accession>
<protein>
    <submittedName>
        <fullName evidence="2">Uncharacterized protein</fullName>
    </submittedName>
</protein>
<dbReference type="EMBL" id="JARAKH010000002">
    <property type="protein sequence ID" value="KAK8405905.1"/>
    <property type="molecule type" value="Genomic_DNA"/>
</dbReference>
<reference evidence="2 3" key="1">
    <citation type="submission" date="2023-03" db="EMBL/GenBank/DDBJ databases">
        <title>High-quality genome of Scylla paramamosain provides insights in environmental adaptation.</title>
        <authorList>
            <person name="Zhang L."/>
        </authorList>
    </citation>
    <scope>NUCLEOTIDE SEQUENCE [LARGE SCALE GENOMIC DNA]</scope>
    <source>
        <strain evidence="2">LZ_2023a</strain>
        <tissue evidence="2">Muscle</tissue>
    </source>
</reference>
<evidence type="ECO:0000256" key="1">
    <source>
        <dbReference type="SAM" id="MobiDB-lite"/>
    </source>
</evidence>
<name>A0AAW0V1T9_SCYPA</name>
<keyword evidence="3" id="KW-1185">Reference proteome</keyword>
<sequence length="283" mass="30587">MFPVWLDLNEPIDGDRISRKKGKGYRVAPPSLPTSPHHSTTLRRWRRGGGGGGRWGRIGGGRRGGAEWREVAKCQGEDKAHATCHLSTLVNTRAPAPTFAPANPHAHCTCRASALIQLSPAGTNVHEGANPHPTTLQSSRVGAFTIQHKDTIRPDIEMTYCENPLSTQINTPLISPRLRPAAPLPRAALPVLPGRRYGAAACSSGEADRCPSRQHNGQLQAHAAPPPSVSLRRERAGSRGRASKVTVTSTRRSDHRGDKDIRVKIRACGRGDGLEVPLLHDHL</sequence>
<evidence type="ECO:0000313" key="2">
    <source>
        <dbReference type="EMBL" id="KAK8405905.1"/>
    </source>
</evidence>
<dbReference type="Proteomes" id="UP001487740">
    <property type="component" value="Unassembled WGS sequence"/>
</dbReference>
<feature type="region of interest" description="Disordered" evidence="1">
    <location>
        <begin position="17"/>
        <end position="62"/>
    </location>
</feature>
<proteinExistence type="predicted"/>
<gene>
    <name evidence="2" type="ORF">O3P69_006964</name>
</gene>
<evidence type="ECO:0000313" key="3">
    <source>
        <dbReference type="Proteomes" id="UP001487740"/>
    </source>
</evidence>
<dbReference type="AlphaFoldDB" id="A0AAW0V1T9"/>
<comment type="caution">
    <text evidence="2">The sequence shown here is derived from an EMBL/GenBank/DDBJ whole genome shotgun (WGS) entry which is preliminary data.</text>
</comment>